<accession>A0A8K1FJQ9</accession>
<evidence type="ECO:0000256" key="2">
    <source>
        <dbReference type="ARBA" id="ARBA00023043"/>
    </source>
</evidence>
<protein>
    <submittedName>
        <fullName evidence="4">Uncharacterized protein</fullName>
    </submittedName>
</protein>
<feature type="repeat" description="ANK" evidence="3">
    <location>
        <begin position="117"/>
        <end position="149"/>
    </location>
</feature>
<dbReference type="InterPro" id="IPR036770">
    <property type="entry name" value="Ankyrin_rpt-contain_sf"/>
</dbReference>
<dbReference type="EMBL" id="SPLM01000074">
    <property type="protein sequence ID" value="TMW62072.1"/>
    <property type="molecule type" value="Genomic_DNA"/>
</dbReference>
<dbReference type="InterPro" id="IPR002110">
    <property type="entry name" value="Ankyrin_rpt"/>
</dbReference>
<dbReference type="SMART" id="SM00248">
    <property type="entry name" value="ANK"/>
    <property type="match status" value="9"/>
</dbReference>
<evidence type="ECO:0000313" key="4">
    <source>
        <dbReference type="EMBL" id="TMW62072.1"/>
    </source>
</evidence>
<keyword evidence="2 3" id="KW-0040">ANK repeat</keyword>
<evidence type="ECO:0000256" key="1">
    <source>
        <dbReference type="ARBA" id="ARBA00022737"/>
    </source>
</evidence>
<dbReference type="OrthoDB" id="5369447at2759"/>
<comment type="caution">
    <text evidence="4">The sequence shown here is derived from an EMBL/GenBank/DDBJ whole genome shotgun (WGS) entry which is preliminary data.</text>
</comment>
<dbReference type="Pfam" id="PF00023">
    <property type="entry name" value="Ank"/>
    <property type="match status" value="1"/>
</dbReference>
<keyword evidence="1" id="KW-0677">Repeat</keyword>
<feature type="repeat" description="ANK" evidence="3">
    <location>
        <begin position="384"/>
        <end position="416"/>
    </location>
</feature>
<feature type="repeat" description="ANK" evidence="3">
    <location>
        <begin position="11"/>
        <end position="43"/>
    </location>
</feature>
<dbReference type="PROSITE" id="PS50297">
    <property type="entry name" value="ANK_REP_REGION"/>
    <property type="match status" value="4"/>
</dbReference>
<dbReference type="Pfam" id="PF12796">
    <property type="entry name" value="Ank_2"/>
    <property type="match status" value="3"/>
</dbReference>
<dbReference type="SUPFAM" id="SSF48403">
    <property type="entry name" value="Ankyrin repeat"/>
    <property type="match status" value="1"/>
</dbReference>
<evidence type="ECO:0000313" key="5">
    <source>
        <dbReference type="Proteomes" id="UP000794436"/>
    </source>
</evidence>
<evidence type="ECO:0000256" key="3">
    <source>
        <dbReference type="PROSITE-ProRule" id="PRU00023"/>
    </source>
</evidence>
<keyword evidence="5" id="KW-1185">Reference proteome</keyword>
<feature type="repeat" description="ANK" evidence="3">
    <location>
        <begin position="251"/>
        <end position="283"/>
    </location>
</feature>
<dbReference type="Gene3D" id="1.25.40.20">
    <property type="entry name" value="Ankyrin repeat-containing domain"/>
    <property type="match status" value="3"/>
</dbReference>
<dbReference type="PANTHER" id="PTHR24198">
    <property type="entry name" value="ANKYRIN REPEAT AND PROTEIN KINASE DOMAIN-CONTAINING PROTEIN"/>
    <property type="match status" value="1"/>
</dbReference>
<dbReference type="PANTHER" id="PTHR24198:SF165">
    <property type="entry name" value="ANKYRIN REPEAT-CONTAINING PROTEIN-RELATED"/>
    <property type="match status" value="1"/>
</dbReference>
<organism evidence="4 5">
    <name type="scientific">Pythium oligandrum</name>
    <name type="common">Mycoparasitic fungus</name>
    <dbReference type="NCBI Taxonomy" id="41045"/>
    <lineage>
        <taxon>Eukaryota</taxon>
        <taxon>Sar</taxon>
        <taxon>Stramenopiles</taxon>
        <taxon>Oomycota</taxon>
        <taxon>Peronosporomycetes</taxon>
        <taxon>Pythiales</taxon>
        <taxon>Pythiaceae</taxon>
        <taxon>Pythium</taxon>
    </lineage>
</organism>
<sequence length="490" mass="53198">MMAHDAVKAFYAASELLLAARNGRVDAVERLVKSGVSVNASNAGDSAFSTAFARRHTRVYRFLAGHGADVDHPVRFDVEGKAQHAPAVVIATIEQNAPLVRFLVENGADVNANVTDNRATALSWAAWRGDLDMTKLLLSLGARISRSRYKEVSEELGAHPKQARRLQRTLLMVEDGQMEATAWILMAIACGQQHKTLAGYLWKHYEDGLRSSPLVRSVGVLALSFAVENQDWELIDRLLKTGVPVNGRCEDGSTAAHAAIGVGSLDLLKFLVSCGANVVSTSPNMAPVDRSALRHAVYHGHVDVMRYLLSFATSSFEQLRVEALSMAVQAGQVVIAQDLLYSSPSLISLSTLRRMQLIDVAVTIGSVEVVAGLLDRVEGIQQRDLDAALSKASLMGHDSLVSLLLAYGADVNSTNKFGMRLPLHAAADRVGPTFQNVVDILLRHGSDTLECDSFGETPLDAARRKLSTLRDARSRELVQGIVDLLEQFDR</sequence>
<dbReference type="Proteomes" id="UP000794436">
    <property type="component" value="Unassembled WGS sequence"/>
</dbReference>
<gene>
    <name evidence="4" type="ORF">Poli38472_009565</name>
</gene>
<proteinExistence type="predicted"/>
<reference evidence="4" key="1">
    <citation type="submission" date="2019-03" db="EMBL/GenBank/DDBJ databases">
        <title>Long read genome sequence of the mycoparasitic Pythium oligandrum ATCC 38472 isolated from sugarbeet rhizosphere.</title>
        <authorList>
            <person name="Gaulin E."/>
        </authorList>
    </citation>
    <scope>NUCLEOTIDE SEQUENCE</scope>
    <source>
        <strain evidence="4">ATCC 38472_TT</strain>
    </source>
</reference>
<dbReference type="PROSITE" id="PS50088">
    <property type="entry name" value="ANK_REPEAT"/>
    <property type="match status" value="4"/>
</dbReference>
<name>A0A8K1FJQ9_PYTOL</name>
<dbReference type="AlphaFoldDB" id="A0A8K1FJQ9"/>